<dbReference type="PANTHER" id="PTHR34406">
    <property type="entry name" value="PROTEIN YCEI"/>
    <property type="match status" value="1"/>
</dbReference>
<keyword evidence="5" id="KW-1185">Reference proteome</keyword>
<dbReference type="AlphaFoldDB" id="A0AAW5HUN2"/>
<dbReference type="Pfam" id="PF04264">
    <property type="entry name" value="YceI"/>
    <property type="match status" value="1"/>
</dbReference>
<name>A0AAW5HUN2_9CORY</name>
<dbReference type="Gene3D" id="2.40.128.110">
    <property type="entry name" value="Lipid/polyisoprenoid-binding, YceI-like"/>
    <property type="match status" value="1"/>
</dbReference>
<organism evidence="4 5">
    <name type="scientific">Corynebacterium lipophilum</name>
    <dbReference type="NCBI Taxonomy" id="2804918"/>
    <lineage>
        <taxon>Bacteria</taxon>
        <taxon>Bacillati</taxon>
        <taxon>Actinomycetota</taxon>
        <taxon>Actinomycetes</taxon>
        <taxon>Mycobacteriales</taxon>
        <taxon>Corynebacteriaceae</taxon>
        <taxon>Corynebacterium</taxon>
    </lineage>
</organism>
<gene>
    <name evidence="4" type="ORF">JMN37_09340</name>
</gene>
<evidence type="ECO:0000259" key="3">
    <source>
        <dbReference type="SMART" id="SM00867"/>
    </source>
</evidence>
<keyword evidence="2" id="KW-1133">Transmembrane helix</keyword>
<dbReference type="Proteomes" id="UP001205920">
    <property type="component" value="Unassembled WGS sequence"/>
</dbReference>
<keyword evidence="2" id="KW-0472">Membrane</keyword>
<dbReference type="InterPro" id="IPR036761">
    <property type="entry name" value="TTHA0802/YceI-like_sf"/>
</dbReference>
<feature type="transmembrane region" description="Helical" evidence="2">
    <location>
        <begin position="14"/>
        <end position="36"/>
    </location>
</feature>
<feature type="domain" description="Lipid/polyisoprenoid-binding YceI-like" evidence="3">
    <location>
        <begin position="64"/>
        <end position="235"/>
    </location>
</feature>
<comment type="similarity">
    <text evidence="1">Belongs to the UPF0312 family.</text>
</comment>
<dbReference type="RefSeq" id="WP_070477145.1">
    <property type="nucleotide sequence ID" value="NZ_JAEUWV010000017.1"/>
</dbReference>
<proteinExistence type="inferred from homology"/>
<reference evidence="4 5" key="1">
    <citation type="submission" date="2021-01" db="EMBL/GenBank/DDBJ databases">
        <title>Identification and Characterization of Corynebacterium sp.</title>
        <authorList>
            <person name="Luo Q."/>
            <person name="Qu P."/>
            <person name="Chen Q."/>
        </authorList>
    </citation>
    <scope>NUCLEOTIDE SEQUENCE [LARGE SCALE GENOMIC DNA]</scope>
    <source>
        <strain evidence="4 5">MC-18</strain>
    </source>
</reference>
<evidence type="ECO:0000313" key="4">
    <source>
        <dbReference type="EMBL" id="MCO6395170.1"/>
    </source>
</evidence>
<evidence type="ECO:0000313" key="5">
    <source>
        <dbReference type="Proteomes" id="UP001205920"/>
    </source>
</evidence>
<evidence type="ECO:0000256" key="1">
    <source>
        <dbReference type="ARBA" id="ARBA00008812"/>
    </source>
</evidence>
<dbReference type="InterPro" id="IPR007372">
    <property type="entry name" value="Lipid/polyisoprenoid-bd_YceI"/>
</dbReference>
<comment type="caution">
    <text evidence="4">The sequence shown here is derived from an EMBL/GenBank/DDBJ whole genome shotgun (WGS) entry which is preliminary data.</text>
</comment>
<accession>A0AAW5HUN2</accession>
<sequence length="236" mass="25074">MKEVQAPSDRKKKLLMVIVAGIAVLAVLIAMIPLLLNMFGGGGVKTEGIDTDRLKPADTDINGVWKIQKRPGVNSTSVGFTFDEVLPGEAKTTSGSTTGVEGEVHIESGVLQSGEIVVDMTNLTTDSDVRDNNVRRKILHTDQYPTSSFTITEPIDLSKVPSDGSAGTVNVVGDLTIHGETNRVTAPFDVALSGSHLIVAGDVPFDRADYGVETPEFVAAKIAESGLLNIRLNMTK</sequence>
<protein>
    <submittedName>
        <fullName evidence="4">YceI family protein</fullName>
    </submittedName>
</protein>
<dbReference type="SUPFAM" id="SSF101874">
    <property type="entry name" value="YceI-like"/>
    <property type="match status" value="1"/>
</dbReference>
<keyword evidence="2" id="KW-0812">Transmembrane</keyword>
<evidence type="ECO:0000256" key="2">
    <source>
        <dbReference type="SAM" id="Phobius"/>
    </source>
</evidence>
<dbReference type="PANTHER" id="PTHR34406:SF1">
    <property type="entry name" value="PROTEIN YCEI"/>
    <property type="match status" value="1"/>
</dbReference>
<dbReference type="EMBL" id="JAEUWV010000017">
    <property type="protein sequence ID" value="MCO6395170.1"/>
    <property type="molecule type" value="Genomic_DNA"/>
</dbReference>
<dbReference type="SMART" id="SM00867">
    <property type="entry name" value="YceI"/>
    <property type="match status" value="1"/>
</dbReference>